<sequence length="80" mass="8807">MSSSAATEGQWVTFRDETQMRGAVVPWFDMKAEAADGQVSLSFRQNGNFVADYRLSDDQAVALAGQIVHSVQELRPDEAD</sequence>
<keyword evidence="2" id="KW-1185">Reference proteome</keyword>
<dbReference type="EMBL" id="BAAAPU010000003">
    <property type="protein sequence ID" value="GAA1969346.1"/>
    <property type="molecule type" value="Genomic_DNA"/>
</dbReference>
<protein>
    <submittedName>
        <fullName evidence="1">Uncharacterized protein</fullName>
    </submittedName>
</protein>
<evidence type="ECO:0000313" key="1">
    <source>
        <dbReference type="EMBL" id="GAA1969346.1"/>
    </source>
</evidence>
<accession>A0ABN2RHW4</accession>
<dbReference type="RefSeq" id="WP_344058382.1">
    <property type="nucleotide sequence ID" value="NZ_BAAAPU010000003.1"/>
</dbReference>
<comment type="caution">
    <text evidence="1">The sequence shown here is derived from an EMBL/GenBank/DDBJ whole genome shotgun (WGS) entry which is preliminary data.</text>
</comment>
<dbReference type="Proteomes" id="UP001500013">
    <property type="component" value="Unassembled WGS sequence"/>
</dbReference>
<gene>
    <name evidence="1" type="ORF">GCM10009817_06620</name>
</gene>
<reference evidence="1 2" key="1">
    <citation type="journal article" date="2019" name="Int. J. Syst. Evol. Microbiol.">
        <title>The Global Catalogue of Microorganisms (GCM) 10K type strain sequencing project: providing services to taxonomists for standard genome sequencing and annotation.</title>
        <authorList>
            <consortium name="The Broad Institute Genomics Platform"/>
            <consortium name="The Broad Institute Genome Sequencing Center for Infectious Disease"/>
            <person name="Wu L."/>
            <person name="Ma J."/>
        </authorList>
    </citation>
    <scope>NUCLEOTIDE SEQUENCE [LARGE SCALE GENOMIC DNA]</scope>
    <source>
        <strain evidence="1 2">JCM 15628</strain>
    </source>
</reference>
<evidence type="ECO:0000313" key="2">
    <source>
        <dbReference type="Proteomes" id="UP001500013"/>
    </source>
</evidence>
<name>A0ABN2RHW4_9MICO</name>
<proteinExistence type="predicted"/>
<organism evidence="1 2">
    <name type="scientific">Terrabacter lapilli</name>
    <dbReference type="NCBI Taxonomy" id="436231"/>
    <lineage>
        <taxon>Bacteria</taxon>
        <taxon>Bacillati</taxon>
        <taxon>Actinomycetota</taxon>
        <taxon>Actinomycetes</taxon>
        <taxon>Micrococcales</taxon>
        <taxon>Intrasporangiaceae</taxon>
        <taxon>Terrabacter</taxon>
    </lineage>
</organism>